<dbReference type="Pfam" id="PF16100">
    <property type="entry name" value="RMI2"/>
    <property type="match status" value="1"/>
</dbReference>
<dbReference type="GO" id="GO:0043007">
    <property type="term" value="P:maintenance of rDNA"/>
    <property type="evidence" value="ECO:0007669"/>
    <property type="project" value="TreeGrafter"/>
</dbReference>
<dbReference type="GO" id="GO:0016607">
    <property type="term" value="C:nuclear speck"/>
    <property type="evidence" value="ECO:0007669"/>
    <property type="project" value="TreeGrafter"/>
</dbReference>
<gene>
    <name evidence="1" type="ORF">Ae201684_001122</name>
</gene>
<reference evidence="1 2" key="1">
    <citation type="submission" date="2019-07" db="EMBL/GenBank/DDBJ databases">
        <title>Genomics analysis of Aphanomyces spp. identifies a new class of oomycete effector associated with host adaptation.</title>
        <authorList>
            <person name="Gaulin E."/>
        </authorList>
    </citation>
    <scope>NUCLEOTIDE SEQUENCE [LARGE SCALE GENOMIC DNA]</scope>
    <source>
        <strain evidence="1 2">ATCC 201684</strain>
    </source>
</reference>
<organism evidence="1 2">
    <name type="scientific">Aphanomyces euteiches</name>
    <dbReference type="NCBI Taxonomy" id="100861"/>
    <lineage>
        <taxon>Eukaryota</taxon>
        <taxon>Sar</taxon>
        <taxon>Stramenopiles</taxon>
        <taxon>Oomycota</taxon>
        <taxon>Saprolegniomycetes</taxon>
        <taxon>Saprolegniales</taxon>
        <taxon>Verrucalvaceae</taxon>
        <taxon>Aphanomyces</taxon>
    </lineage>
</organism>
<dbReference type="GO" id="GO:0006281">
    <property type="term" value="P:DNA repair"/>
    <property type="evidence" value="ECO:0007669"/>
    <property type="project" value="TreeGrafter"/>
</dbReference>
<dbReference type="GO" id="GO:0033045">
    <property type="term" value="P:regulation of sister chromatid segregation"/>
    <property type="evidence" value="ECO:0007669"/>
    <property type="project" value="TreeGrafter"/>
</dbReference>
<comment type="caution">
    <text evidence="1">The sequence shown here is derived from an EMBL/GenBank/DDBJ whole genome shotgun (WGS) entry which is preliminary data.</text>
</comment>
<accession>A0A6G0XVZ1</accession>
<dbReference type="Gene3D" id="2.40.50.140">
    <property type="entry name" value="Nucleic acid-binding proteins"/>
    <property type="match status" value="1"/>
</dbReference>
<name>A0A6G0XVZ1_9STRA</name>
<dbReference type="InterPro" id="IPR032245">
    <property type="entry name" value="RMI2"/>
</dbReference>
<evidence type="ECO:0000313" key="1">
    <source>
        <dbReference type="EMBL" id="KAF0744662.1"/>
    </source>
</evidence>
<dbReference type="GO" id="GO:0005829">
    <property type="term" value="C:cytosol"/>
    <property type="evidence" value="ECO:0007669"/>
    <property type="project" value="TreeGrafter"/>
</dbReference>
<proteinExistence type="predicted"/>
<dbReference type="PANTHER" id="PTHR33962">
    <property type="entry name" value="RECQ-MEDIATED GENOME INSTABILITY PROTEIN 2 RMI2"/>
    <property type="match status" value="1"/>
</dbReference>
<keyword evidence="2" id="KW-1185">Reference proteome</keyword>
<dbReference type="EMBL" id="VJMJ01000009">
    <property type="protein sequence ID" value="KAF0744662.1"/>
    <property type="molecule type" value="Genomic_DNA"/>
</dbReference>
<evidence type="ECO:0000313" key="2">
    <source>
        <dbReference type="Proteomes" id="UP000481153"/>
    </source>
</evidence>
<dbReference type="InterPro" id="IPR012340">
    <property type="entry name" value="NA-bd_OB-fold"/>
</dbReference>
<dbReference type="PANTHER" id="PTHR33962:SF1">
    <property type="entry name" value="RECQ-MEDIATED GENOME INSTABILITY PROTEIN 2"/>
    <property type="match status" value="1"/>
</dbReference>
<dbReference type="VEuPathDB" id="FungiDB:AeMF1_018504"/>
<protein>
    <submittedName>
        <fullName evidence="1">Uncharacterized protein</fullName>
    </submittedName>
</protein>
<dbReference type="AlphaFoldDB" id="A0A6G0XVZ1"/>
<dbReference type="Proteomes" id="UP000481153">
    <property type="component" value="Unassembled WGS sequence"/>
</dbReference>
<sequence>MNSQASATRKLFVNQLFQAKSLPESRSKYMYRGVELIRAWIQGIVVQVEAPRFAIDDGTGVVWIDMQNLIKTNPHVQVVVGEYVMIIGPVMGTGGSSPRHSPSWIQAHQVIRLSEKGMQRETLWFLEVIEYWTQVVGMPRHLIEIE</sequence>
<dbReference type="GO" id="GO:2000042">
    <property type="term" value="P:negative regulation of double-strand break repair via homologous recombination"/>
    <property type="evidence" value="ECO:0007669"/>
    <property type="project" value="TreeGrafter"/>
</dbReference>